<dbReference type="Proteomes" id="UP001732700">
    <property type="component" value="Chromosome 5D"/>
</dbReference>
<reference evidence="1" key="2">
    <citation type="submission" date="2025-09" db="UniProtKB">
        <authorList>
            <consortium name="EnsemblPlants"/>
        </authorList>
    </citation>
    <scope>IDENTIFICATION</scope>
</reference>
<keyword evidence="2" id="KW-1185">Reference proteome</keyword>
<evidence type="ECO:0000313" key="2">
    <source>
        <dbReference type="Proteomes" id="UP001732700"/>
    </source>
</evidence>
<dbReference type="EnsemblPlants" id="AVESA.00010b.r2.5DG1005320.1">
    <property type="protein sequence ID" value="AVESA.00010b.r2.5DG1005320.1.CDS"/>
    <property type="gene ID" value="AVESA.00010b.r2.5DG1005320"/>
</dbReference>
<name>A0ACD5YMX6_AVESA</name>
<sequence>MAPLCRSDPMLVLESSLYVLERNPSDTIELFLSENVPADLVNSYLKQHAPNLQSTYLELMLSMSKTGINPNLQNELVQLYLSEVLDWYKILKDEGNWTEKTYSPTRNKLICTLENNSGYNTDTLLKNLPQDALFEERAIMYGKMNQHLRALSLYVHKLHMPERAVAYCDRVYEEGAQQPSKANIYFNLLQIYLNPRKKLSRKLFQWHHSTLEFRGLALLLSPSGTDNGRSDGDTDDVTDGGPIMLNEALELLSQRWDRINGAQALRSLPRDTKLQDLVSFLEPLLRNSSEHRRNYMVIKNLILRANLQVKEDLYKRRQAVVKIDGDSMCSLCHKRIANSAFAIYPNGDIGAFCML</sequence>
<evidence type="ECO:0000313" key="1">
    <source>
        <dbReference type="EnsemblPlants" id="AVESA.00010b.r2.5DG1005320.1.CDS"/>
    </source>
</evidence>
<accession>A0ACD5YMX6</accession>
<organism evidence="1 2">
    <name type="scientific">Avena sativa</name>
    <name type="common">Oat</name>
    <dbReference type="NCBI Taxonomy" id="4498"/>
    <lineage>
        <taxon>Eukaryota</taxon>
        <taxon>Viridiplantae</taxon>
        <taxon>Streptophyta</taxon>
        <taxon>Embryophyta</taxon>
        <taxon>Tracheophyta</taxon>
        <taxon>Spermatophyta</taxon>
        <taxon>Magnoliopsida</taxon>
        <taxon>Liliopsida</taxon>
        <taxon>Poales</taxon>
        <taxon>Poaceae</taxon>
        <taxon>BOP clade</taxon>
        <taxon>Pooideae</taxon>
        <taxon>Poodae</taxon>
        <taxon>Poeae</taxon>
        <taxon>Poeae Chloroplast Group 1 (Aveneae type)</taxon>
        <taxon>Aveninae</taxon>
        <taxon>Avena</taxon>
    </lineage>
</organism>
<proteinExistence type="predicted"/>
<protein>
    <submittedName>
        <fullName evidence="1">Uncharacterized protein</fullName>
    </submittedName>
</protein>
<reference evidence="1" key="1">
    <citation type="submission" date="2021-05" db="EMBL/GenBank/DDBJ databases">
        <authorList>
            <person name="Scholz U."/>
            <person name="Mascher M."/>
            <person name="Fiebig A."/>
        </authorList>
    </citation>
    <scope>NUCLEOTIDE SEQUENCE [LARGE SCALE GENOMIC DNA]</scope>
</reference>